<evidence type="ECO:0000313" key="2">
    <source>
        <dbReference type="EMBL" id="NNH75429.1"/>
    </source>
</evidence>
<reference evidence="2 3" key="1">
    <citation type="submission" date="2020-05" db="EMBL/GenBank/DDBJ databases">
        <title>MicrobeNet Type strains.</title>
        <authorList>
            <person name="Nicholson A.C."/>
        </authorList>
    </citation>
    <scope>NUCLEOTIDE SEQUENCE [LARGE SCALE GENOMIC DNA]</scope>
    <source>
        <strain evidence="2 3">JCM 3224</strain>
    </source>
</reference>
<keyword evidence="1" id="KW-0472">Membrane</keyword>
<dbReference type="AlphaFoldDB" id="A0A849CHI2"/>
<dbReference type="EMBL" id="JABELX010000021">
    <property type="protein sequence ID" value="NNH75429.1"/>
    <property type="molecule type" value="Genomic_DNA"/>
</dbReference>
<evidence type="ECO:0000313" key="3">
    <source>
        <dbReference type="Proteomes" id="UP000586827"/>
    </source>
</evidence>
<accession>A0A849CHI2</accession>
<dbReference type="Proteomes" id="UP000586827">
    <property type="component" value="Unassembled WGS sequence"/>
</dbReference>
<protein>
    <submittedName>
        <fullName evidence="2">Uncharacterized protein</fullName>
    </submittedName>
</protein>
<name>A0A849CHI2_9NOCA</name>
<sequence>MHFDRKLARAVVEQVLEEPLRAVVQSPAVDLEAVCRHAVAAQRRHAVRDGALVAAWVIWILYWVVSAYSGFAPPGLFVFAGMLSGLPLFVLLTWFIVFVDSYLVRWGATARSLRYGVFQPDRAPVPQTDLARRQLTHVTHYAKSNITVYQGYRPFMGHGWSVRGWSFALDITRPHRADEPIEPFTAVDLNERIAQRITDLGLPGTAVGNRMFVSGDDIHHDRRFLPDASGRPVAWVDDTTMAALMLHPENHARPYLTTEIVNWDGEFVWSAFVRAVVSDTSMFVEVNYCVLPPLRMSYHEIDDLLLHPAFRRVLRLMSGSLRALPRAVLFCLPGALRPIFAAWRFDQKVSAQLRRVQEVFTYDHGALISVREAASDLRKNKDIVSLGYHRYFQMLDEQMYTKIVEKRIAETLEQFLTEHNIDPAELLRRTEQIFNSNVTIGGDATLVNSAIGGSSAVAGSSSGRSTPENR</sequence>
<keyword evidence="3" id="KW-1185">Reference proteome</keyword>
<gene>
    <name evidence="2" type="ORF">HLB23_37225</name>
</gene>
<feature type="transmembrane region" description="Helical" evidence="1">
    <location>
        <begin position="77"/>
        <end position="104"/>
    </location>
</feature>
<keyword evidence="1" id="KW-0812">Transmembrane</keyword>
<feature type="transmembrane region" description="Helical" evidence="1">
    <location>
        <begin position="51"/>
        <end position="71"/>
    </location>
</feature>
<organism evidence="2 3">
    <name type="scientific">Nocardia uniformis</name>
    <dbReference type="NCBI Taxonomy" id="53432"/>
    <lineage>
        <taxon>Bacteria</taxon>
        <taxon>Bacillati</taxon>
        <taxon>Actinomycetota</taxon>
        <taxon>Actinomycetes</taxon>
        <taxon>Mycobacteriales</taxon>
        <taxon>Nocardiaceae</taxon>
        <taxon>Nocardia</taxon>
    </lineage>
</organism>
<proteinExistence type="predicted"/>
<comment type="caution">
    <text evidence="2">The sequence shown here is derived from an EMBL/GenBank/DDBJ whole genome shotgun (WGS) entry which is preliminary data.</text>
</comment>
<keyword evidence="1" id="KW-1133">Transmembrane helix</keyword>
<dbReference type="RefSeq" id="WP_067528260.1">
    <property type="nucleotide sequence ID" value="NZ_JABELX010000021.1"/>
</dbReference>
<evidence type="ECO:0000256" key="1">
    <source>
        <dbReference type="SAM" id="Phobius"/>
    </source>
</evidence>